<keyword evidence="18" id="KW-0150">Chloroplast</keyword>
<dbReference type="GeneID" id="54111546"/>
<evidence type="ECO:0000256" key="2">
    <source>
        <dbReference type="ARBA" id="ARBA00009025"/>
    </source>
</evidence>
<keyword evidence="18" id="KW-0934">Plastid</keyword>
<dbReference type="NCBIfam" id="TIGR01972">
    <property type="entry name" value="NDH_I_M"/>
    <property type="match status" value="1"/>
</dbReference>
<comment type="similarity">
    <text evidence="2 16">Belongs to the complex I subunit 4 family.</text>
</comment>
<geneLocation type="chloroplast" evidence="18"/>
<comment type="subcellular location">
    <subcellularLocation>
        <location evidence="1 16">Plastid</location>
        <location evidence="1 16">Chloroplast thylakoid membrane</location>
        <topology evidence="1 16">Multi-pass membrane protein</topology>
    </subcellularLocation>
</comment>
<keyword evidence="7 16" id="KW-0618">Plastoquinone</keyword>
<protein>
    <recommendedName>
        <fullName evidence="3 16">NAD(P)H-quinone oxidoreductase chain 4, chloroplastic</fullName>
        <ecNumber evidence="16">7.1.1.-</ecNumber>
    </recommendedName>
    <alternativeName>
        <fullName evidence="13 16">NAD(P)H dehydrogenase, chain 4</fullName>
    </alternativeName>
    <alternativeName>
        <fullName evidence="12 16">NADH-plastoquinone oxidoreductase chain 4</fullName>
    </alternativeName>
</protein>
<dbReference type="GO" id="GO:0016655">
    <property type="term" value="F:oxidoreductase activity, acting on NAD(P)H, quinone or similar compound as acceptor"/>
    <property type="evidence" value="ECO:0007669"/>
    <property type="project" value="UniProtKB-UniRule"/>
</dbReference>
<dbReference type="InterPro" id="IPR022997">
    <property type="entry name" value="NADH_Q_OxRdtase_chain4"/>
</dbReference>
<feature type="transmembrane region" description="Helical" evidence="16">
    <location>
        <begin position="12"/>
        <end position="33"/>
    </location>
</feature>
<dbReference type="RefSeq" id="YP_009750995.1">
    <property type="nucleotide sequence ID" value="NC_046846.1"/>
</dbReference>
<evidence type="ECO:0000256" key="12">
    <source>
        <dbReference type="ARBA" id="ARBA00030440"/>
    </source>
</evidence>
<dbReference type="EC" id="7.1.1.-" evidence="16"/>
<feature type="transmembrane region" description="Helical" evidence="16">
    <location>
        <begin position="339"/>
        <end position="362"/>
    </location>
</feature>
<dbReference type="GO" id="GO:0008137">
    <property type="term" value="F:NADH dehydrogenase (ubiquinone) activity"/>
    <property type="evidence" value="ECO:0007669"/>
    <property type="project" value="InterPro"/>
</dbReference>
<keyword evidence="4 16" id="KW-0812">Transmembrane</keyword>
<sequence length="509" mass="57428">MVKVYLVFTTKNFPWLTIIVALPIFAGFSIFFFPHRGNKVIRWYTICICILELLLTTYAFCYHFKLDDPLVQLEQDYRWINIFDFHWRLGIDGLSVGPILLTGFITTLATLAAWPATRDSRLFHFLMLAMYSGQIGSFSSRDLLLFFIMWELELIPVYLLLSMWGGKKRLYSATKFILYTAGGSIFLLMGVLGMGLYGSNEPTLNFETSANQSYPVALEIIFYFGFLIAYAVKSPIIPLHTWLPDTHGEAHYSTCMLLAGILLKMGAYGLVRINMELLPRAHFLFSPWLMIVGTMQIIYAASTSPGQRNLKKRIAYSSVSHMGFTIIGISSITDTGLNGAILQIISHGFIGAALFFLAGTTYDRIRLLYLDEMGGIAIPMPKIFTMFTSFSMASLALPGMSGFVAELVVFFGIITSQKYLLMPKILIVFAMAIGMILTPIYSLSMLRQMFYGYKQFNAQNFHFLDSGPRELFISICIFLPVIGIGIYPDFVSSLSVDKVEAILSNYFYK</sequence>
<evidence type="ECO:0000256" key="8">
    <source>
        <dbReference type="ARBA" id="ARBA00022967"/>
    </source>
</evidence>
<dbReference type="GO" id="GO:0042773">
    <property type="term" value="P:ATP synthesis coupled electron transport"/>
    <property type="evidence" value="ECO:0007669"/>
    <property type="project" value="InterPro"/>
</dbReference>
<keyword evidence="11 16" id="KW-0472">Membrane</keyword>
<evidence type="ECO:0000256" key="15">
    <source>
        <dbReference type="ARBA" id="ARBA00048026"/>
    </source>
</evidence>
<feature type="transmembrane region" description="Helical" evidence="16">
    <location>
        <begin position="314"/>
        <end position="333"/>
    </location>
</feature>
<name>A0A6G7S9D1_9MAGN</name>
<dbReference type="PANTHER" id="PTHR43507:SF21">
    <property type="entry name" value="NAD(P)H-QUINONE OXIDOREDUCTASE CHAIN 4, CHLOROPLASTIC"/>
    <property type="match status" value="1"/>
</dbReference>
<keyword evidence="10 16" id="KW-0520">NAD</keyword>
<feature type="transmembrane region" description="Helical" evidence="16">
    <location>
        <begin position="383"/>
        <end position="413"/>
    </location>
</feature>
<dbReference type="Pfam" id="PF00361">
    <property type="entry name" value="Proton_antipo_M"/>
    <property type="match status" value="1"/>
</dbReference>
<feature type="transmembrane region" description="Helical" evidence="16">
    <location>
        <begin position="252"/>
        <end position="271"/>
    </location>
</feature>
<dbReference type="InterPro" id="IPR003918">
    <property type="entry name" value="NADH_UbQ_OxRdtase"/>
</dbReference>
<dbReference type="EMBL" id="MN539265">
    <property type="protein sequence ID" value="QIJ98379.1"/>
    <property type="molecule type" value="Genomic_DNA"/>
</dbReference>
<evidence type="ECO:0000313" key="18">
    <source>
        <dbReference type="EMBL" id="QIJ98379.1"/>
    </source>
</evidence>
<feature type="transmembrane region" description="Helical" evidence="16">
    <location>
        <begin position="425"/>
        <end position="446"/>
    </location>
</feature>
<accession>A0A6G7S9D1</accession>
<dbReference type="GO" id="GO:0009535">
    <property type="term" value="C:chloroplast thylakoid membrane"/>
    <property type="evidence" value="ECO:0007669"/>
    <property type="project" value="UniProtKB-SubCell"/>
</dbReference>
<keyword evidence="5 16" id="KW-0874">Quinone</keyword>
<evidence type="ECO:0000256" key="1">
    <source>
        <dbReference type="ARBA" id="ARBA00004454"/>
    </source>
</evidence>
<dbReference type="AlphaFoldDB" id="A0A6G7S9D1"/>
<keyword evidence="8 16" id="KW-1278">Translocase</keyword>
<feature type="transmembrane region" description="Helical" evidence="16">
    <location>
        <begin position="144"/>
        <end position="164"/>
    </location>
</feature>
<keyword evidence="9 16" id="KW-1133">Transmembrane helix</keyword>
<feature type="transmembrane region" description="Helical" evidence="16">
    <location>
        <begin position="40"/>
        <end position="60"/>
    </location>
</feature>
<evidence type="ECO:0000256" key="16">
    <source>
        <dbReference type="HAMAP-Rule" id="MF_00491"/>
    </source>
</evidence>
<dbReference type="PRINTS" id="PR01437">
    <property type="entry name" value="NUOXDRDTASE4"/>
</dbReference>
<proteinExistence type="inferred from homology"/>
<evidence type="ECO:0000256" key="14">
    <source>
        <dbReference type="ARBA" id="ARBA00047726"/>
    </source>
</evidence>
<dbReference type="GO" id="GO:0015990">
    <property type="term" value="P:electron transport coupled proton transport"/>
    <property type="evidence" value="ECO:0007669"/>
    <property type="project" value="TreeGrafter"/>
</dbReference>
<dbReference type="PANTHER" id="PTHR43507">
    <property type="entry name" value="NADH-UBIQUINONE OXIDOREDUCTASE CHAIN 4"/>
    <property type="match status" value="1"/>
</dbReference>
<organism evidence="18">
    <name type="scientific">Pericampylus glaucus</name>
    <dbReference type="NCBI Taxonomy" id="152355"/>
    <lineage>
        <taxon>Eukaryota</taxon>
        <taxon>Viridiplantae</taxon>
        <taxon>Streptophyta</taxon>
        <taxon>Embryophyta</taxon>
        <taxon>Tracheophyta</taxon>
        <taxon>Spermatophyta</taxon>
        <taxon>Magnoliopsida</taxon>
        <taxon>Ranunculales</taxon>
        <taxon>Menispermaceae</taxon>
        <taxon>Menispermoideae</taxon>
        <taxon>Anomospermeae</taxon>
        <taxon>Pericampylus</taxon>
    </lineage>
</organism>
<evidence type="ECO:0000256" key="10">
    <source>
        <dbReference type="ARBA" id="ARBA00023027"/>
    </source>
</evidence>
<evidence type="ECO:0000256" key="3">
    <source>
        <dbReference type="ARBA" id="ARBA00016792"/>
    </source>
</evidence>
<feature type="domain" description="NADH:quinone oxidoreductase/Mrp antiporter transmembrane" evidence="17">
    <location>
        <begin position="140"/>
        <end position="422"/>
    </location>
</feature>
<dbReference type="InterPro" id="IPR010227">
    <property type="entry name" value="NADH_Q_OxRdtase_chainM/4"/>
</dbReference>
<feature type="transmembrane region" description="Helical" evidence="16">
    <location>
        <begin position="471"/>
        <end position="488"/>
    </location>
</feature>
<dbReference type="GO" id="GO:0003954">
    <property type="term" value="F:NADH dehydrogenase activity"/>
    <property type="evidence" value="ECO:0007669"/>
    <property type="project" value="TreeGrafter"/>
</dbReference>
<feature type="transmembrane region" description="Helical" evidence="16">
    <location>
        <begin position="176"/>
        <end position="194"/>
    </location>
</feature>
<comment type="catalytic activity">
    <reaction evidence="15 16">
        <text>a plastoquinone + NADH + (n+1) H(+)(in) = a plastoquinol + NAD(+) + n H(+)(out)</text>
        <dbReference type="Rhea" id="RHEA:42608"/>
        <dbReference type="Rhea" id="RHEA-COMP:9561"/>
        <dbReference type="Rhea" id="RHEA-COMP:9562"/>
        <dbReference type="ChEBI" id="CHEBI:15378"/>
        <dbReference type="ChEBI" id="CHEBI:17757"/>
        <dbReference type="ChEBI" id="CHEBI:57540"/>
        <dbReference type="ChEBI" id="CHEBI:57945"/>
        <dbReference type="ChEBI" id="CHEBI:62192"/>
    </reaction>
</comment>
<evidence type="ECO:0000256" key="4">
    <source>
        <dbReference type="ARBA" id="ARBA00022692"/>
    </source>
</evidence>
<evidence type="ECO:0000256" key="7">
    <source>
        <dbReference type="ARBA" id="ARBA00022957"/>
    </source>
</evidence>
<reference evidence="18" key="1">
    <citation type="journal article" date="2019" name="Mitochondrial DNA Part B Resour">
        <title>The complete chloroplast genome sequence of Pericampylus glaucus.</title>
        <authorList>
            <person name="Kang H."/>
            <person name="Wang Y."/>
        </authorList>
    </citation>
    <scope>NUCLEOTIDE SEQUENCE</scope>
</reference>
<feature type="transmembrane region" description="Helical" evidence="16">
    <location>
        <begin position="283"/>
        <end position="302"/>
    </location>
</feature>
<keyword evidence="6 16" id="KW-0521">NADP</keyword>
<comment type="catalytic activity">
    <reaction evidence="14 16">
        <text>a plastoquinone + NADPH + (n+1) H(+)(in) = a plastoquinol + NADP(+) + n H(+)(out)</text>
        <dbReference type="Rhea" id="RHEA:42612"/>
        <dbReference type="Rhea" id="RHEA-COMP:9561"/>
        <dbReference type="Rhea" id="RHEA-COMP:9562"/>
        <dbReference type="ChEBI" id="CHEBI:15378"/>
        <dbReference type="ChEBI" id="CHEBI:17757"/>
        <dbReference type="ChEBI" id="CHEBI:57783"/>
        <dbReference type="ChEBI" id="CHEBI:58349"/>
        <dbReference type="ChEBI" id="CHEBI:62192"/>
    </reaction>
</comment>
<evidence type="ECO:0000256" key="11">
    <source>
        <dbReference type="ARBA" id="ARBA00023136"/>
    </source>
</evidence>
<feature type="transmembrane region" description="Helical" evidence="16">
    <location>
        <begin position="214"/>
        <end position="232"/>
    </location>
</feature>
<dbReference type="InterPro" id="IPR001750">
    <property type="entry name" value="ND/Mrp_TM"/>
</dbReference>
<feature type="transmembrane region" description="Helical" evidence="16">
    <location>
        <begin position="94"/>
        <end position="114"/>
    </location>
</feature>
<feature type="transmembrane region" description="Helical" evidence="16">
    <location>
        <begin position="121"/>
        <end position="138"/>
    </location>
</feature>
<evidence type="ECO:0000259" key="17">
    <source>
        <dbReference type="Pfam" id="PF00361"/>
    </source>
</evidence>
<gene>
    <name evidence="16 18" type="primary">ndhD</name>
</gene>
<evidence type="ECO:0000256" key="5">
    <source>
        <dbReference type="ARBA" id="ARBA00022719"/>
    </source>
</evidence>
<evidence type="ECO:0000256" key="6">
    <source>
        <dbReference type="ARBA" id="ARBA00022857"/>
    </source>
</evidence>
<dbReference type="GO" id="GO:0048039">
    <property type="term" value="F:ubiquinone binding"/>
    <property type="evidence" value="ECO:0007669"/>
    <property type="project" value="TreeGrafter"/>
</dbReference>
<keyword evidence="16" id="KW-0793">Thylakoid</keyword>
<evidence type="ECO:0000256" key="13">
    <source>
        <dbReference type="ARBA" id="ARBA00032800"/>
    </source>
</evidence>
<evidence type="ECO:0000256" key="9">
    <source>
        <dbReference type="ARBA" id="ARBA00022989"/>
    </source>
</evidence>
<dbReference type="HAMAP" id="MF_00491">
    <property type="entry name" value="NDH1_NuoM"/>
    <property type="match status" value="1"/>
</dbReference>